<dbReference type="EMBL" id="LBXO01000006">
    <property type="protein sequence ID" value="KKR33556.1"/>
    <property type="molecule type" value="Genomic_DNA"/>
</dbReference>
<dbReference type="EC" id="2.7.4.9" evidence="8"/>
<dbReference type="Proteomes" id="UP000034137">
    <property type="component" value="Unassembled WGS sequence"/>
</dbReference>
<evidence type="ECO:0000256" key="7">
    <source>
        <dbReference type="ARBA" id="ARBA00048743"/>
    </source>
</evidence>
<dbReference type="GO" id="GO:0006227">
    <property type="term" value="P:dUDP biosynthetic process"/>
    <property type="evidence" value="ECO:0007669"/>
    <property type="project" value="TreeGrafter"/>
</dbReference>
<protein>
    <recommendedName>
        <fullName evidence="8">Thymidylate kinase</fullName>
        <ecNumber evidence="8">2.7.4.9</ecNumber>
    </recommendedName>
    <alternativeName>
        <fullName evidence="8">dTMP kinase</fullName>
    </alternativeName>
</protein>
<comment type="function">
    <text evidence="8">Phosphorylation of dTMP to form dTDP in both de novo and salvage pathways of dTTP synthesis.</text>
</comment>
<evidence type="ECO:0000256" key="6">
    <source>
        <dbReference type="ARBA" id="ARBA00022840"/>
    </source>
</evidence>
<evidence type="ECO:0000313" key="11">
    <source>
        <dbReference type="Proteomes" id="UP000034137"/>
    </source>
</evidence>
<keyword evidence="6 8" id="KW-0067">ATP-binding</keyword>
<comment type="catalytic activity">
    <reaction evidence="7 8">
        <text>dTMP + ATP = dTDP + ADP</text>
        <dbReference type="Rhea" id="RHEA:13517"/>
        <dbReference type="ChEBI" id="CHEBI:30616"/>
        <dbReference type="ChEBI" id="CHEBI:58369"/>
        <dbReference type="ChEBI" id="CHEBI:63528"/>
        <dbReference type="ChEBI" id="CHEBI:456216"/>
        <dbReference type="EC" id="2.7.4.9"/>
    </reaction>
</comment>
<evidence type="ECO:0000256" key="5">
    <source>
        <dbReference type="ARBA" id="ARBA00022777"/>
    </source>
</evidence>
<dbReference type="PANTHER" id="PTHR10344:SF4">
    <property type="entry name" value="UMP-CMP KINASE 2, MITOCHONDRIAL"/>
    <property type="match status" value="1"/>
</dbReference>
<dbReference type="PANTHER" id="PTHR10344">
    <property type="entry name" value="THYMIDYLATE KINASE"/>
    <property type="match status" value="1"/>
</dbReference>
<proteinExistence type="inferred from homology"/>
<evidence type="ECO:0000256" key="8">
    <source>
        <dbReference type="HAMAP-Rule" id="MF_00165"/>
    </source>
</evidence>
<dbReference type="HAMAP" id="MF_00165">
    <property type="entry name" value="Thymidylate_kinase"/>
    <property type="match status" value="1"/>
</dbReference>
<evidence type="ECO:0000313" key="10">
    <source>
        <dbReference type="EMBL" id="KKR33556.1"/>
    </source>
</evidence>
<gene>
    <name evidence="8" type="primary">tmk</name>
    <name evidence="10" type="ORF">UT64_C0006G0004</name>
</gene>
<evidence type="ECO:0000256" key="2">
    <source>
        <dbReference type="ARBA" id="ARBA00022679"/>
    </source>
</evidence>
<evidence type="ECO:0000259" key="9">
    <source>
        <dbReference type="Pfam" id="PF02223"/>
    </source>
</evidence>
<organism evidence="10 11">
    <name type="scientific">Candidatus Falkowbacteria bacterium GW2011_GWF2_39_8</name>
    <dbReference type="NCBI Taxonomy" id="1618642"/>
    <lineage>
        <taxon>Bacteria</taxon>
        <taxon>Candidatus Falkowiibacteriota</taxon>
    </lineage>
</organism>
<keyword evidence="4 8" id="KW-0547">Nucleotide-binding</keyword>
<dbReference type="SUPFAM" id="SSF52540">
    <property type="entry name" value="P-loop containing nucleoside triphosphate hydrolases"/>
    <property type="match status" value="1"/>
</dbReference>
<dbReference type="InterPro" id="IPR027417">
    <property type="entry name" value="P-loop_NTPase"/>
</dbReference>
<dbReference type="GO" id="GO:0004798">
    <property type="term" value="F:dTMP kinase activity"/>
    <property type="evidence" value="ECO:0007669"/>
    <property type="project" value="UniProtKB-UniRule"/>
</dbReference>
<comment type="similarity">
    <text evidence="1 8">Belongs to the thymidylate kinase family.</text>
</comment>
<comment type="caution">
    <text evidence="10">The sequence shown here is derived from an EMBL/GenBank/DDBJ whole genome shotgun (WGS) entry which is preliminary data.</text>
</comment>
<dbReference type="AlphaFoldDB" id="A0A0G0Q887"/>
<dbReference type="GO" id="GO:0005829">
    <property type="term" value="C:cytosol"/>
    <property type="evidence" value="ECO:0007669"/>
    <property type="project" value="TreeGrafter"/>
</dbReference>
<name>A0A0G0Q887_9BACT</name>
<evidence type="ECO:0000256" key="4">
    <source>
        <dbReference type="ARBA" id="ARBA00022741"/>
    </source>
</evidence>
<feature type="domain" description="Thymidylate kinase-like" evidence="9">
    <location>
        <begin position="11"/>
        <end position="198"/>
    </location>
</feature>
<dbReference type="Gene3D" id="3.40.50.300">
    <property type="entry name" value="P-loop containing nucleotide triphosphate hydrolases"/>
    <property type="match status" value="1"/>
</dbReference>
<dbReference type="GO" id="GO:0006235">
    <property type="term" value="P:dTTP biosynthetic process"/>
    <property type="evidence" value="ECO:0007669"/>
    <property type="project" value="UniProtKB-UniRule"/>
</dbReference>
<dbReference type="InterPro" id="IPR039430">
    <property type="entry name" value="Thymidylate_kin-like_dom"/>
</dbReference>
<dbReference type="CDD" id="cd01672">
    <property type="entry name" value="TMPK"/>
    <property type="match status" value="1"/>
</dbReference>
<feature type="binding site" evidence="8">
    <location>
        <begin position="13"/>
        <end position="20"/>
    </location>
    <ligand>
        <name>ATP</name>
        <dbReference type="ChEBI" id="CHEBI:30616"/>
    </ligand>
</feature>
<accession>A0A0G0Q887</accession>
<dbReference type="GO" id="GO:0006233">
    <property type="term" value="P:dTDP biosynthetic process"/>
    <property type="evidence" value="ECO:0007669"/>
    <property type="project" value="InterPro"/>
</dbReference>
<dbReference type="Pfam" id="PF02223">
    <property type="entry name" value="Thymidylate_kin"/>
    <property type="match status" value="1"/>
</dbReference>
<evidence type="ECO:0000256" key="3">
    <source>
        <dbReference type="ARBA" id="ARBA00022727"/>
    </source>
</evidence>
<dbReference type="GO" id="GO:0005524">
    <property type="term" value="F:ATP binding"/>
    <property type="evidence" value="ECO:0007669"/>
    <property type="project" value="UniProtKB-UniRule"/>
</dbReference>
<keyword evidence="3 8" id="KW-0545">Nucleotide biosynthesis</keyword>
<sequence length="253" mass="28914">MEIKKGKFIVIDGNDGTGKTTQTLLLIEQLKDQGHEVEMADFPQYNTKSAGLVEEYLSGKYGAADEVSPYIASVFYAVDRYDASFKIREWLNQGKIVVSNRWVTANMGNQGCKIDNPLERKAYIDWLNNLEYGLFKIPKPDLNIILHLPAEVSQTLSQKRTREDWKGKDADIHQNNLEHLQKAEKTYLEIAQSDAAFLIDCFKDGQILSPVLVNNLILEKVKYLLNFQHPTKDKFFELDIKIKNLFLKAGLSK</sequence>
<dbReference type="InterPro" id="IPR018094">
    <property type="entry name" value="Thymidylate_kinase"/>
</dbReference>
<keyword evidence="2 8" id="KW-0808">Transferase</keyword>
<evidence type="ECO:0000256" key="1">
    <source>
        <dbReference type="ARBA" id="ARBA00009776"/>
    </source>
</evidence>
<keyword evidence="5 8" id="KW-0418">Kinase</keyword>
<reference evidence="10 11" key="1">
    <citation type="journal article" date="2015" name="Nature">
        <title>rRNA introns, odd ribosomes, and small enigmatic genomes across a large radiation of phyla.</title>
        <authorList>
            <person name="Brown C.T."/>
            <person name="Hug L.A."/>
            <person name="Thomas B.C."/>
            <person name="Sharon I."/>
            <person name="Castelle C.J."/>
            <person name="Singh A."/>
            <person name="Wilkins M.J."/>
            <person name="Williams K.H."/>
            <person name="Banfield J.F."/>
        </authorList>
    </citation>
    <scope>NUCLEOTIDE SEQUENCE [LARGE SCALE GENOMIC DNA]</scope>
</reference>